<reference evidence="1 2" key="1">
    <citation type="submission" date="2024-01" db="EMBL/GenBank/DDBJ databases">
        <title>The genomes of 5 underutilized Papilionoideae crops provide insights into root nodulation and disease resistanc.</title>
        <authorList>
            <person name="Yuan L."/>
        </authorList>
    </citation>
    <scope>NUCLEOTIDE SEQUENCE [LARGE SCALE GENOMIC DNA]</scope>
    <source>
        <strain evidence="1">ZHUSHIDOU_FW_LH</strain>
        <tissue evidence="1">Leaf</tissue>
    </source>
</reference>
<sequence>MKLLGNVSSYSHNPYQTFSNLEYDDLVREEIKSYISNDGWHAPQVGILKFNVDESVRQDSLLVSCEGLFRDYNDSFNFIFFGLGICTPLDVEVWILYHGFSIVVDKGFLHISAFVDTIKGVYLASRSPFISTIKVLHRIGATLISNWNILYSRFSHHLIIFIVILNKKKKSTVSNSVTLKFRVTKF</sequence>
<proteinExistence type="predicted"/>
<dbReference type="EMBL" id="JAYWIO010000005">
    <property type="protein sequence ID" value="KAK7258495.1"/>
    <property type="molecule type" value="Genomic_DNA"/>
</dbReference>
<dbReference type="Proteomes" id="UP001372338">
    <property type="component" value="Unassembled WGS sequence"/>
</dbReference>
<protein>
    <submittedName>
        <fullName evidence="1">Uncharacterized protein</fullName>
    </submittedName>
</protein>
<comment type="caution">
    <text evidence="1">The sequence shown here is derived from an EMBL/GenBank/DDBJ whole genome shotgun (WGS) entry which is preliminary data.</text>
</comment>
<dbReference type="AlphaFoldDB" id="A0AAN9EP82"/>
<accession>A0AAN9EP82</accession>
<organism evidence="1 2">
    <name type="scientific">Crotalaria pallida</name>
    <name type="common">Smooth rattlebox</name>
    <name type="synonym">Crotalaria striata</name>
    <dbReference type="NCBI Taxonomy" id="3830"/>
    <lineage>
        <taxon>Eukaryota</taxon>
        <taxon>Viridiplantae</taxon>
        <taxon>Streptophyta</taxon>
        <taxon>Embryophyta</taxon>
        <taxon>Tracheophyta</taxon>
        <taxon>Spermatophyta</taxon>
        <taxon>Magnoliopsida</taxon>
        <taxon>eudicotyledons</taxon>
        <taxon>Gunneridae</taxon>
        <taxon>Pentapetalae</taxon>
        <taxon>rosids</taxon>
        <taxon>fabids</taxon>
        <taxon>Fabales</taxon>
        <taxon>Fabaceae</taxon>
        <taxon>Papilionoideae</taxon>
        <taxon>50 kb inversion clade</taxon>
        <taxon>genistoids sensu lato</taxon>
        <taxon>core genistoids</taxon>
        <taxon>Crotalarieae</taxon>
        <taxon>Crotalaria</taxon>
    </lineage>
</organism>
<keyword evidence="2" id="KW-1185">Reference proteome</keyword>
<evidence type="ECO:0000313" key="1">
    <source>
        <dbReference type="EMBL" id="KAK7258495.1"/>
    </source>
</evidence>
<gene>
    <name evidence="1" type="ORF">RIF29_24074</name>
</gene>
<evidence type="ECO:0000313" key="2">
    <source>
        <dbReference type="Proteomes" id="UP001372338"/>
    </source>
</evidence>
<name>A0AAN9EP82_CROPI</name>